<sequence>VRIFRRRTRWLELLASGLILVGLGIAHFSRITPKERQEIHLEADLAVLHYMQQDHLAKHGRYFDLADPKYGDYLPGLRNLRTKSRLDGKKGFSVTVYADFDGDGKLGTWRIDATAPEAVRISED</sequence>
<evidence type="ECO:0000313" key="1">
    <source>
        <dbReference type="EMBL" id="SVE47880.1"/>
    </source>
</evidence>
<dbReference type="EMBL" id="UINC01220110">
    <property type="protein sequence ID" value="SVE47880.1"/>
    <property type="molecule type" value="Genomic_DNA"/>
</dbReference>
<feature type="non-terminal residue" evidence="1">
    <location>
        <position position="1"/>
    </location>
</feature>
<accession>A0A383DUH2</accession>
<proteinExistence type="predicted"/>
<protein>
    <recommendedName>
        <fullName evidence="2">Type II secretion system protein GspG C-terminal domain-containing protein</fullName>
    </recommendedName>
</protein>
<dbReference type="AlphaFoldDB" id="A0A383DUH2"/>
<evidence type="ECO:0008006" key="2">
    <source>
        <dbReference type="Google" id="ProtNLM"/>
    </source>
</evidence>
<reference evidence="1" key="1">
    <citation type="submission" date="2018-05" db="EMBL/GenBank/DDBJ databases">
        <authorList>
            <person name="Lanie J.A."/>
            <person name="Ng W.-L."/>
            <person name="Kazmierczak K.M."/>
            <person name="Andrzejewski T.M."/>
            <person name="Davidsen T.M."/>
            <person name="Wayne K.J."/>
            <person name="Tettelin H."/>
            <person name="Glass J.I."/>
            <person name="Rusch D."/>
            <person name="Podicherti R."/>
            <person name="Tsui H.-C.T."/>
            <person name="Winkler M.E."/>
        </authorList>
    </citation>
    <scope>NUCLEOTIDE SEQUENCE</scope>
</reference>
<gene>
    <name evidence="1" type="ORF">METZ01_LOCUS500734</name>
</gene>
<organism evidence="1">
    <name type="scientific">marine metagenome</name>
    <dbReference type="NCBI Taxonomy" id="408172"/>
    <lineage>
        <taxon>unclassified sequences</taxon>
        <taxon>metagenomes</taxon>
        <taxon>ecological metagenomes</taxon>
    </lineage>
</organism>
<name>A0A383DUH2_9ZZZZ</name>